<comment type="caution">
    <text evidence="1">The sequence shown here is derived from an EMBL/GenBank/DDBJ whole genome shotgun (WGS) entry which is preliminary data.</text>
</comment>
<sequence>MSSRRPTARKSRRLSRQATELAIAVPQVVAHRLTRMALAGPFPNARDRREFQTMGQEKLHAFWQSWFAMGWAMVEAMQKSWLAALQGVRVPMIDGNRILSHGLAPVHKRATANARRLSRLR</sequence>
<proteinExistence type="predicted"/>
<evidence type="ECO:0000313" key="2">
    <source>
        <dbReference type="Proteomes" id="UP000552954"/>
    </source>
</evidence>
<dbReference type="AlphaFoldDB" id="A0A849KF39"/>
<dbReference type="InterPro" id="IPR053785">
    <property type="entry name" value="PhaP6-like"/>
</dbReference>
<dbReference type="RefSeq" id="WP_171560399.1">
    <property type="nucleotide sequence ID" value="NZ_JABFCS010000001.1"/>
</dbReference>
<organism evidence="1 2">
    <name type="scientific">Ramlibacter montanisoli</name>
    <dbReference type="NCBI Taxonomy" id="2732512"/>
    <lineage>
        <taxon>Bacteria</taxon>
        <taxon>Pseudomonadati</taxon>
        <taxon>Pseudomonadota</taxon>
        <taxon>Betaproteobacteria</taxon>
        <taxon>Burkholderiales</taxon>
        <taxon>Comamonadaceae</taxon>
        <taxon>Ramlibacter</taxon>
    </lineage>
</organism>
<reference evidence="1 2" key="1">
    <citation type="submission" date="2020-05" db="EMBL/GenBank/DDBJ databases">
        <authorList>
            <person name="Khan S.A."/>
            <person name="Jeon C.O."/>
            <person name="Chun B.H."/>
        </authorList>
    </citation>
    <scope>NUCLEOTIDE SEQUENCE [LARGE SCALE GENOMIC DNA]</scope>
    <source>
        <strain evidence="1 2">B156</strain>
    </source>
</reference>
<gene>
    <name evidence="1" type="ORF">HK415_14350</name>
</gene>
<reference evidence="1 2" key="2">
    <citation type="submission" date="2020-06" db="EMBL/GenBank/DDBJ databases">
        <title>Ramlibacter rhizophilus sp. nov., isolated from rhizosphere soil of national flower Mugunghwa from South Korea.</title>
        <authorList>
            <person name="Zheng-Fei Y."/>
            <person name="Huan T."/>
        </authorList>
    </citation>
    <scope>NUCLEOTIDE SEQUENCE [LARGE SCALE GENOMIC DNA]</scope>
    <source>
        <strain evidence="1 2">B156</strain>
    </source>
</reference>
<dbReference type="Proteomes" id="UP000552954">
    <property type="component" value="Unassembled WGS sequence"/>
</dbReference>
<accession>A0A849KF39</accession>
<protein>
    <submittedName>
        <fullName evidence="1">Uncharacterized protein</fullName>
    </submittedName>
</protein>
<evidence type="ECO:0000313" key="1">
    <source>
        <dbReference type="EMBL" id="NNU44086.1"/>
    </source>
</evidence>
<dbReference type="NCBIfam" id="NF045536">
    <property type="entry name" value="phasin_PhaP6"/>
    <property type="match status" value="1"/>
</dbReference>
<dbReference type="EMBL" id="JABFCS010000001">
    <property type="protein sequence ID" value="NNU44086.1"/>
    <property type="molecule type" value="Genomic_DNA"/>
</dbReference>
<name>A0A849KF39_9BURK</name>
<keyword evidence="2" id="KW-1185">Reference proteome</keyword>